<dbReference type="PANTHER" id="PTHR22807:SF61">
    <property type="entry name" value="NOL1_NOP2_SUN FAMILY PROTEIN _ ANTITERMINATION NUSB DOMAIN-CONTAINING PROTEIN"/>
    <property type="match status" value="1"/>
</dbReference>
<keyword evidence="8" id="KW-1185">Reference proteome</keyword>
<dbReference type="SUPFAM" id="SSF48013">
    <property type="entry name" value="NusB-like"/>
    <property type="match status" value="1"/>
</dbReference>
<dbReference type="SUPFAM" id="SSF53335">
    <property type="entry name" value="S-adenosyl-L-methionine-dependent methyltransferases"/>
    <property type="match status" value="1"/>
</dbReference>
<keyword evidence="1 5" id="KW-0489">Methyltransferase</keyword>
<dbReference type="PROSITE" id="PS51686">
    <property type="entry name" value="SAM_MT_RSMB_NOP"/>
    <property type="match status" value="1"/>
</dbReference>
<feature type="binding site" evidence="5">
    <location>
        <position position="307"/>
    </location>
    <ligand>
        <name>S-adenosyl-L-methionine</name>
        <dbReference type="ChEBI" id="CHEBI:59789"/>
    </ligand>
</feature>
<dbReference type="CDD" id="cd02440">
    <property type="entry name" value="AdoMet_MTases"/>
    <property type="match status" value="1"/>
</dbReference>
<evidence type="ECO:0000313" key="8">
    <source>
        <dbReference type="Proteomes" id="UP000239480"/>
    </source>
</evidence>
<dbReference type="RefSeq" id="WP_106204694.1">
    <property type="nucleotide sequence ID" value="NZ_PVTD01000003.1"/>
</dbReference>
<dbReference type="InterPro" id="IPR035926">
    <property type="entry name" value="NusB-like_sf"/>
</dbReference>
<proteinExistence type="inferred from homology"/>
<dbReference type="EMBL" id="PVTD01000003">
    <property type="protein sequence ID" value="PRY24316.1"/>
    <property type="molecule type" value="Genomic_DNA"/>
</dbReference>
<sequence>MTGKGRSGKVSGVAPRQLALDLLQGVWEEGLLLAEMETHPHFAEAPPEIRARAGRLARRTLRLAGRADAALKPYLKRDPGAGIRALLRLATVEMLSEGEAAHGVVNAAVSMARKEQPKAAPMVNAVLRRVAEGGLASWQTAQPQRLPNWLRGRLGAQYGNARVARMEARFEADPPLDLTLKSNADTVLPAGDRLPTGSLRLPRAGQVSALPGYAEGDWWVQDAAAALPARLLGVSQGEKVLDMCAAPGGKTLQLAAAGANVTALDVSEARLERLQDNLARTRLTAEIVAADALEWEPEGTFHAILLDAPCSATGTIRRHPDLPFIKDSAGIKPLFELQAEMADRAVNWLRPGGRMVFCTCSLLPEEGEAQLEALLRRHPNLSPDTGAVEAMPDIDPEWIAAPGALRITPDMWPERGGLDGFFIAALRKA</sequence>
<gene>
    <name evidence="7" type="ORF">CLV78_103182</name>
</gene>
<evidence type="ECO:0000256" key="1">
    <source>
        <dbReference type="ARBA" id="ARBA00022603"/>
    </source>
</evidence>
<keyword evidence="2 5" id="KW-0808">Transferase</keyword>
<feature type="domain" description="SAM-dependent MTase RsmB/NOP-type" evidence="6">
    <location>
        <begin position="138"/>
        <end position="429"/>
    </location>
</feature>
<dbReference type="PANTHER" id="PTHR22807">
    <property type="entry name" value="NOP2 YEAST -RELATED NOL1/NOP2/FMU SUN DOMAIN-CONTAINING"/>
    <property type="match status" value="1"/>
</dbReference>
<dbReference type="OrthoDB" id="9810297at2"/>
<dbReference type="GO" id="GO:0006355">
    <property type="term" value="P:regulation of DNA-templated transcription"/>
    <property type="evidence" value="ECO:0007669"/>
    <property type="project" value="InterPro"/>
</dbReference>
<dbReference type="InterPro" id="IPR029063">
    <property type="entry name" value="SAM-dependent_MTases_sf"/>
</dbReference>
<keyword evidence="4 5" id="KW-0694">RNA-binding</keyword>
<evidence type="ECO:0000256" key="3">
    <source>
        <dbReference type="ARBA" id="ARBA00022691"/>
    </source>
</evidence>
<evidence type="ECO:0000259" key="6">
    <source>
        <dbReference type="PROSITE" id="PS51686"/>
    </source>
</evidence>
<evidence type="ECO:0000256" key="2">
    <source>
        <dbReference type="ARBA" id="ARBA00022679"/>
    </source>
</evidence>
<dbReference type="InterPro" id="IPR023267">
    <property type="entry name" value="RCMT"/>
</dbReference>
<name>A0A2T0RSZ8_9RHOB</name>
<keyword evidence="3 5" id="KW-0949">S-adenosyl-L-methionine</keyword>
<feature type="active site" description="Nucleophile" evidence="5">
    <location>
        <position position="360"/>
    </location>
</feature>
<feature type="binding site" evidence="5">
    <location>
        <position position="291"/>
    </location>
    <ligand>
        <name>S-adenosyl-L-methionine</name>
        <dbReference type="ChEBI" id="CHEBI:59789"/>
    </ligand>
</feature>
<dbReference type="Gene3D" id="1.10.940.10">
    <property type="entry name" value="NusB-like"/>
    <property type="match status" value="1"/>
</dbReference>
<dbReference type="Gene3D" id="3.40.50.150">
    <property type="entry name" value="Vaccinia Virus protein VP39"/>
    <property type="match status" value="1"/>
</dbReference>
<dbReference type="AlphaFoldDB" id="A0A2T0RSZ8"/>
<accession>A0A2T0RSZ8</accession>
<reference evidence="7 8" key="1">
    <citation type="submission" date="2018-03" db="EMBL/GenBank/DDBJ databases">
        <title>Genomic Encyclopedia of Archaeal and Bacterial Type Strains, Phase II (KMG-II): from individual species to whole genera.</title>
        <authorList>
            <person name="Goeker M."/>
        </authorList>
    </citation>
    <scope>NUCLEOTIDE SEQUENCE [LARGE SCALE GENOMIC DNA]</scope>
    <source>
        <strain evidence="7 8">DSM 29328</strain>
    </source>
</reference>
<dbReference type="InterPro" id="IPR006027">
    <property type="entry name" value="NusB_RsmB_TIM44"/>
</dbReference>
<dbReference type="Pfam" id="PF01029">
    <property type="entry name" value="NusB"/>
    <property type="match status" value="1"/>
</dbReference>
<dbReference type="InterPro" id="IPR001678">
    <property type="entry name" value="MeTrfase_RsmB-F_NOP2_dom"/>
</dbReference>
<feature type="binding site" evidence="5">
    <location>
        <position position="265"/>
    </location>
    <ligand>
        <name>S-adenosyl-L-methionine</name>
        <dbReference type="ChEBI" id="CHEBI:59789"/>
    </ligand>
</feature>
<dbReference type="Pfam" id="PF01189">
    <property type="entry name" value="Methyltr_RsmB-F"/>
    <property type="match status" value="1"/>
</dbReference>
<dbReference type="GO" id="GO:0008173">
    <property type="term" value="F:RNA methyltransferase activity"/>
    <property type="evidence" value="ECO:0007669"/>
    <property type="project" value="InterPro"/>
</dbReference>
<comment type="caution">
    <text evidence="7">The sequence shown here is derived from an EMBL/GenBank/DDBJ whole genome shotgun (WGS) entry which is preliminary data.</text>
</comment>
<dbReference type="PRINTS" id="PR02008">
    <property type="entry name" value="RCMTFAMILY"/>
</dbReference>
<dbReference type="GO" id="GO:0003723">
    <property type="term" value="F:RNA binding"/>
    <property type="evidence" value="ECO:0007669"/>
    <property type="project" value="UniProtKB-UniRule"/>
</dbReference>
<comment type="similarity">
    <text evidence="5">Belongs to the class I-like SAM-binding methyltransferase superfamily. RsmB/NOP family.</text>
</comment>
<evidence type="ECO:0000256" key="5">
    <source>
        <dbReference type="PROSITE-ProRule" id="PRU01023"/>
    </source>
</evidence>
<evidence type="ECO:0000313" key="7">
    <source>
        <dbReference type="EMBL" id="PRY24316.1"/>
    </source>
</evidence>
<dbReference type="Proteomes" id="UP000239480">
    <property type="component" value="Unassembled WGS sequence"/>
</dbReference>
<feature type="binding site" evidence="5">
    <location>
        <begin position="244"/>
        <end position="250"/>
    </location>
    <ligand>
        <name>S-adenosyl-L-methionine</name>
        <dbReference type="ChEBI" id="CHEBI:59789"/>
    </ligand>
</feature>
<protein>
    <submittedName>
        <fullName evidence="7">16S rRNA (Cytosine967-C5)-methyltransferase</fullName>
    </submittedName>
</protein>
<organism evidence="7 8">
    <name type="scientific">Aliiruegeria haliotis</name>
    <dbReference type="NCBI Taxonomy" id="1280846"/>
    <lineage>
        <taxon>Bacteria</taxon>
        <taxon>Pseudomonadati</taxon>
        <taxon>Pseudomonadota</taxon>
        <taxon>Alphaproteobacteria</taxon>
        <taxon>Rhodobacterales</taxon>
        <taxon>Roseobacteraceae</taxon>
        <taxon>Aliiruegeria</taxon>
    </lineage>
</organism>
<dbReference type="GO" id="GO:0001510">
    <property type="term" value="P:RNA methylation"/>
    <property type="evidence" value="ECO:0007669"/>
    <property type="project" value="InterPro"/>
</dbReference>
<dbReference type="InterPro" id="IPR049560">
    <property type="entry name" value="MeTrfase_RsmB-F_NOP2_cat"/>
</dbReference>
<evidence type="ECO:0000256" key="4">
    <source>
        <dbReference type="ARBA" id="ARBA00022884"/>
    </source>
</evidence>